<reference evidence="3" key="1">
    <citation type="submission" date="2017-02" db="UniProtKB">
        <authorList>
            <consortium name="WormBaseParasite"/>
        </authorList>
    </citation>
    <scope>IDENTIFICATION</scope>
</reference>
<organism evidence="2 3">
    <name type="scientific">Syphacia muris</name>
    <dbReference type="NCBI Taxonomy" id="451379"/>
    <lineage>
        <taxon>Eukaryota</taxon>
        <taxon>Metazoa</taxon>
        <taxon>Ecdysozoa</taxon>
        <taxon>Nematoda</taxon>
        <taxon>Chromadorea</taxon>
        <taxon>Rhabditida</taxon>
        <taxon>Spirurina</taxon>
        <taxon>Oxyuridomorpha</taxon>
        <taxon>Oxyuroidea</taxon>
        <taxon>Oxyuridae</taxon>
        <taxon>Syphacia</taxon>
    </lineage>
</organism>
<evidence type="ECO:0000313" key="3">
    <source>
        <dbReference type="WBParaSite" id="SMUV_0001073701-mRNA-1"/>
    </source>
</evidence>
<protein>
    <submittedName>
        <fullName evidence="3">Uncharacterized protein</fullName>
    </submittedName>
</protein>
<feature type="compositionally biased region" description="Low complexity" evidence="1">
    <location>
        <begin position="59"/>
        <end position="69"/>
    </location>
</feature>
<dbReference type="Proteomes" id="UP000046393">
    <property type="component" value="Unplaced"/>
</dbReference>
<accession>A0A0N5B0D6</accession>
<keyword evidence="2" id="KW-1185">Reference proteome</keyword>
<dbReference type="WBParaSite" id="SMUV_0001073701-mRNA-1">
    <property type="protein sequence ID" value="SMUV_0001073701-mRNA-1"/>
    <property type="gene ID" value="SMUV_0001073701"/>
</dbReference>
<sequence>MEPLRRPQEKRRVPPLRIRLPKRREVRKRIPARLRDYSPPGRATRPRFSRASATLHQELLSTDNNTTNTRRSRRSRKLLSANDTSIR</sequence>
<dbReference type="AlphaFoldDB" id="A0A0N5B0D6"/>
<feature type="region of interest" description="Disordered" evidence="1">
    <location>
        <begin position="55"/>
        <end position="87"/>
    </location>
</feature>
<evidence type="ECO:0000313" key="2">
    <source>
        <dbReference type="Proteomes" id="UP000046393"/>
    </source>
</evidence>
<feature type="compositionally biased region" description="Low complexity" evidence="1">
    <location>
        <begin position="78"/>
        <end position="87"/>
    </location>
</feature>
<evidence type="ECO:0000256" key="1">
    <source>
        <dbReference type="SAM" id="MobiDB-lite"/>
    </source>
</evidence>
<proteinExistence type="predicted"/>
<feature type="region of interest" description="Disordered" evidence="1">
    <location>
        <begin position="29"/>
        <end position="48"/>
    </location>
</feature>
<name>A0A0N5B0D6_9BILA</name>